<reference evidence="6" key="1">
    <citation type="submission" date="2016-11" db="EMBL/GenBank/DDBJ databases">
        <authorList>
            <person name="Varghese N."/>
            <person name="Submissions S."/>
        </authorList>
    </citation>
    <scope>NUCLEOTIDE SEQUENCE [LARGE SCALE GENOMIC DNA]</scope>
    <source>
        <strain evidence="6">DSM 19514</strain>
    </source>
</reference>
<dbReference type="PROSITE" id="PS51331">
    <property type="entry name" value="THYX"/>
    <property type="match status" value="2"/>
</dbReference>
<dbReference type="Proteomes" id="UP000184295">
    <property type="component" value="Unassembled WGS sequence"/>
</dbReference>
<dbReference type="InterPro" id="IPR036098">
    <property type="entry name" value="Thymidylate_synthase_ThyX_sf"/>
</dbReference>
<organism evidence="5 6">
    <name type="scientific">Ferrithrix thermotolerans DSM 19514</name>
    <dbReference type="NCBI Taxonomy" id="1121881"/>
    <lineage>
        <taxon>Bacteria</taxon>
        <taxon>Bacillati</taxon>
        <taxon>Actinomycetota</taxon>
        <taxon>Acidimicrobiia</taxon>
        <taxon>Acidimicrobiales</taxon>
        <taxon>Acidimicrobiaceae</taxon>
        <taxon>Ferrithrix</taxon>
    </lineage>
</organism>
<dbReference type="Pfam" id="PF02511">
    <property type="entry name" value="Thy1"/>
    <property type="match status" value="2"/>
</dbReference>
<dbReference type="CDD" id="cd20175">
    <property type="entry name" value="ThyX"/>
    <property type="match status" value="1"/>
</dbReference>
<keyword evidence="4" id="KW-0274">FAD</keyword>
<dbReference type="GO" id="GO:0004799">
    <property type="term" value="F:thymidylate synthase activity"/>
    <property type="evidence" value="ECO:0007669"/>
    <property type="project" value="TreeGrafter"/>
</dbReference>
<dbReference type="GO" id="GO:0050660">
    <property type="term" value="F:flavin adenine dinucleotide binding"/>
    <property type="evidence" value="ECO:0007669"/>
    <property type="project" value="InterPro"/>
</dbReference>
<dbReference type="AlphaFoldDB" id="A0A1M4XFS2"/>
<evidence type="ECO:0000256" key="3">
    <source>
        <dbReference type="ARBA" id="ARBA00022727"/>
    </source>
</evidence>
<evidence type="ECO:0000256" key="2">
    <source>
        <dbReference type="ARBA" id="ARBA00022630"/>
    </source>
</evidence>
<keyword evidence="1" id="KW-0808">Transferase</keyword>
<evidence type="ECO:0000256" key="4">
    <source>
        <dbReference type="ARBA" id="ARBA00022827"/>
    </source>
</evidence>
<dbReference type="GO" id="GO:0070402">
    <property type="term" value="F:NADPH binding"/>
    <property type="evidence" value="ECO:0007669"/>
    <property type="project" value="TreeGrafter"/>
</dbReference>
<dbReference type="EMBL" id="FQUL01000038">
    <property type="protein sequence ID" value="SHE92375.1"/>
    <property type="molecule type" value="Genomic_DNA"/>
</dbReference>
<dbReference type="Gene3D" id="3.30.1360.170">
    <property type="match status" value="2"/>
</dbReference>
<dbReference type="RefSeq" id="WP_072792049.1">
    <property type="nucleotide sequence ID" value="NZ_FQUL01000038.1"/>
</dbReference>
<sequence>MSYLKEEFTDFERAVLSRFFTDVDGPVFALINLPETVKAALFARYSRTSKSLRRLFIDEFYDESATFEASDSTVGMKRSQELFERVILDYGDDSVAQLGGVHLACEQVSNSLTKVLERSRMMSYLEQSTRYLNFGKKRDDGRYGYKVPPEILDSDLECRYRDTVDALFESYNDTYQRVFEHLSSRFGDNSDPAILRSLRAASFDAVRGILPVATLSNLGMFGSPQAFEYLVMRLRSHPLGEARQLAEMINVELQKVIPSFLSRIDRPDRGVAWVDYRAQKHANLTAIVSAVVPEMETEHLEEATVRLIDFQSDAETRILEAILFEYTGMAHEACSSVVARTSMREREELFRAYVGDRKNRRHRPGRAFEAASYVFEIVSDYGAFRDLQRHRLMTIEWRGIDPVLGYVVPPLVASAGLSKEYARSLESILDLYDEISDRHSSDVAAYLVPMAYRIRYRVQVNARELMHITELRTQPAGHESYRKVAQAMHRLIGNIAGHNLVSEAMSYVDYGDYDLGRLSDERESELKQRQTLR</sequence>
<evidence type="ECO:0000313" key="6">
    <source>
        <dbReference type="Proteomes" id="UP000184295"/>
    </source>
</evidence>
<gene>
    <name evidence="5" type="ORF">SAMN02745225_02010</name>
</gene>
<keyword evidence="1" id="KW-0489">Methyltransferase</keyword>
<accession>A0A1M4XFS2</accession>
<dbReference type="PANTHER" id="PTHR34934">
    <property type="entry name" value="FLAVIN-DEPENDENT THYMIDYLATE SYNTHASE"/>
    <property type="match status" value="1"/>
</dbReference>
<protein>
    <submittedName>
        <fullName evidence="5">Thymidylate synthase ThyX</fullName>
    </submittedName>
</protein>
<dbReference type="GO" id="GO:0032259">
    <property type="term" value="P:methylation"/>
    <property type="evidence" value="ECO:0007669"/>
    <property type="project" value="UniProtKB-KW"/>
</dbReference>
<dbReference type="GO" id="GO:0050797">
    <property type="term" value="F:thymidylate synthase (FAD) activity"/>
    <property type="evidence" value="ECO:0007669"/>
    <property type="project" value="InterPro"/>
</dbReference>
<evidence type="ECO:0000256" key="1">
    <source>
        <dbReference type="ARBA" id="ARBA00022603"/>
    </source>
</evidence>
<keyword evidence="3" id="KW-0545">Nucleotide biosynthesis</keyword>
<dbReference type="SUPFAM" id="SSF69796">
    <property type="entry name" value="Thymidylate synthase-complementing protein Thy1"/>
    <property type="match status" value="2"/>
</dbReference>
<dbReference type="PANTHER" id="PTHR34934:SF1">
    <property type="entry name" value="FLAVIN-DEPENDENT THYMIDYLATE SYNTHASE"/>
    <property type="match status" value="1"/>
</dbReference>
<keyword evidence="6" id="KW-1185">Reference proteome</keyword>
<keyword evidence="2" id="KW-0285">Flavoprotein</keyword>
<dbReference type="OrthoDB" id="9780625at2"/>
<evidence type="ECO:0000313" key="5">
    <source>
        <dbReference type="EMBL" id="SHE92375.1"/>
    </source>
</evidence>
<proteinExistence type="predicted"/>
<dbReference type="GO" id="GO:0006231">
    <property type="term" value="P:dTMP biosynthetic process"/>
    <property type="evidence" value="ECO:0007669"/>
    <property type="project" value="InterPro"/>
</dbReference>
<dbReference type="InterPro" id="IPR003669">
    <property type="entry name" value="Thymidylate_synthase_ThyX"/>
</dbReference>
<dbReference type="STRING" id="1121881.SAMN02745225_02010"/>
<name>A0A1M4XFS2_9ACTN</name>